<dbReference type="AlphaFoldDB" id="A0A316DFK6"/>
<dbReference type="Proteomes" id="UP000245489">
    <property type="component" value="Unassembled WGS sequence"/>
</dbReference>
<gene>
    <name evidence="1" type="ORF">LV89_04820</name>
</gene>
<name>A0A316DFK6_9BACT</name>
<organism evidence="1 2">
    <name type="scientific">Arcicella aurantiaca</name>
    <dbReference type="NCBI Taxonomy" id="591202"/>
    <lineage>
        <taxon>Bacteria</taxon>
        <taxon>Pseudomonadati</taxon>
        <taxon>Bacteroidota</taxon>
        <taxon>Cytophagia</taxon>
        <taxon>Cytophagales</taxon>
        <taxon>Flectobacillaceae</taxon>
        <taxon>Arcicella</taxon>
    </lineage>
</organism>
<proteinExistence type="predicted"/>
<dbReference type="InterPro" id="IPR002636">
    <property type="entry name" value="DUF29"/>
</dbReference>
<evidence type="ECO:0000313" key="1">
    <source>
        <dbReference type="EMBL" id="PWK16705.1"/>
    </source>
</evidence>
<dbReference type="Gene3D" id="1.20.1220.20">
    <property type="entry name" value="Uncharcterised protein PF01724"/>
    <property type="match status" value="1"/>
</dbReference>
<dbReference type="RefSeq" id="WP_109745520.1">
    <property type="nucleotide sequence ID" value="NZ_QGGO01000047.1"/>
</dbReference>
<dbReference type="OrthoDB" id="425753at2"/>
<accession>A0A316DFK6</accession>
<dbReference type="Pfam" id="PF01724">
    <property type="entry name" value="DUF29"/>
    <property type="match status" value="1"/>
</dbReference>
<keyword evidence="2" id="KW-1185">Reference proteome</keyword>
<dbReference type="EMBL" id="QGGO01000047">
    <property type="protein sequence ID" value="PWK16705.1"/>
    <property type="molecule type" value="Genomic_DNA"/>
</dbReference>
<reference evidence="1 2" key="1">
    <citation type="submission" date="2018-05" db="EMBL/GenBank/DDBJ databases">
        <title>Genomic Encyclopedia of Archaeal and Bacterial Type Strains, Phase II (KMG-II): from individual species to whole genera.</title>
        <authorList>
            <person name="Goeker M."/>
        </authorList>
    </citation>
    <scope>NUCLEOTIDE SEQUENCE [LARGE SCALE GENOMIC DNA]</scope>
    <source>
        <strain evidence="1 2">DSM 22214</strain>
    </source>
</reference>
<protein>
    <submittedName>
        <fullName evidence="1">Uncharacterized protein DUF29</fullName>
    </submittedName>
</protein>
<comment type="caution">
    <text evidence="1">The sequence shown here is derived from an EMBL/GenBank/DDBJ whole genome shotgun (WGS) entry which is preliminary data.</text>
</comment>
<dbReference type="PANTHER" id="PTHR34235">
    <property type="entry name" value="SLR1203 PROTEIN-RELATED"/>
    <property type="match status" value="1"/>
</dbReference>
<sequence>MTSTQWQNLVSESYYETITSIEERIKKYDYSEALIGLEYLYQNMAKKDKREFRTFLVLVMMHVLKWKYQPEKRSNSWVRTIRNGRKEMQIIFEDTPSVNKNYAEEVWNNCFESAIDDAKYEMGISKKNNFNPEVLTWEEVFEKEYYLDEED</sequence>
<dbReference type="PANTHER" id="PTHR34235:SF4">
    <property type="entry name" value="SLR0291 PROTEIN"/>
    <property type="match status" value="1"/>
</dbReference>
<evidence type="ECO:0000313" key="2">
    <source>
        <dbReference type="Proteomes" id="UP000245489"/>
    </source>
</evidence>